<feature type="compositionally biased region" description="Basic and acidic residues" evidence="1">
    <location>
        <begin position="29"/>
        <end position="47"/>
    </location>
</feature>
<keyword evidence="4" id="KW-1185">Reference proteome</keyword>
<comment type="caution">
    <text evidence="3">The sequence shown here is derived from an EMBL/GenBank/DDBJ whole genome shotgun (WGS) entry which is preliminary data.</text>
</comment>
<dbReference type="InterPro" id="IPR006059">
    <property type="entry name" value="SBP"/>
</dbReference>
<dbReference type="PANTHER" id="PTHR43649">
    <property type="entry name" value="ARABINOSE-BINDING PROTEIN-RELATED"/>
    <property type="match status" value="1"/>
</dbReference>
<evidence type="ECO:0000313" key="3">
    <source>
        <dbReference type="EMBL" id="MDQ0113217.1"/>
    </source>
</evidence>
<dbReference type="PROSITE" id="PS51257">
    <property type="entry name" value="PROKAR_LIPOPROTEIN"/>
    <property type="match status" value="1"/>
</dbReference>
<sequence>MRRFLKVCLGVSIALSLVLAGCNGGESDARITSDDSKKGTAEKERGGIELTPPGTFPIVKGDPVEITVLVKGDARIEDFQTNAFTKWYEQLTNVKVKFEVAPHDSASETLNLRLASGDYPDIIMNMGVSRTQEMIYGQQGVFLSLNDLIKKQGYYINQMFDEKPEYKEVITAPDGNIYAIPEVNECYHCSLSVKLWIYRPWLEKLDLKMPQTIEEFHQVMKAFKEKDPNGNGKQDEIPLAGTTKSWNAEVEVFLMNSFVNTPPSRMYLDNGKIQLSYMQPGWKQGLKYLHSLYKDGLIAVESFTQDGQQIQQLGENPDIPILGAFAGGWFGVGTEYGGPSGRWKDYTSVPPLEGPNGRMAVSFPYQILTGKLVITNAAKYPEVAMRWADGFFDQKEVVPRVNEGVKGEDWKDAEPGMKGIDGRPATRVAITAYGNLQNNQWYQSSPSYMSEDFRLSLAAGDHPEESNEVILFNQSHDNYEPYRAPLETVVPPLYFTEEQGTELADIEKTIKDFVDQTIAQFITGELDIDAEWVKYLETLKGMNVDRLIEINQEVYDSKK</sequence>
<dbReference type="SUPFAM" id="SSF53850">
    <property type="entry name" value="Periplasmic binding protein-like II"/>
    <property type="match status" value="1"/>
</dbReference>
<evidence type="ECO:0000256" key="1">
    <source>
        <dbReference type="SAM" id="MobiDB-lite"/>
    </source>
</evidence>
<keyword evidence="2" id="KW-0732">Signal</keyword>
<dbReference type="InterPro" id="IPR050490">
    <property type="entry name" value="Bact_solute-bd_prot1"/>
</dbReference>
<feature type="signal peptide" evidence="2">
    <location>
        <begin position="1"/>
        <end position="20"/>
    </location>
</feature>
<reference evidence="3 4" key="1">
    <citation type="submission" date="2023-07" db="EMBL/GenBank/DDBJ databases">
        <title>Sorghum-associated microbial communities from plants grown in Nebraska, USA.</title>
        <authorList>
            <person name="Schachtman D."/>
        </authorList>
    </citation>
    <scope>NUCLEOTIDE SEQUENCE [LARGE SCALE GENOMIC DNA]</scope>
    <source>
        <strain evidence="3 4">CC482</strain>
    </source>
</reference>
<dbReference type="Proteomes" id="UP001229346">
    <property type="component" value="Unassembled WGS sequence"/>
</dbReference>
<dbReference type="Pfam" id="PF01547">
    <property type="entry name" value="SBP_bac_1"/>
    <property type="match status" value="1"/>
</dbReference>
<organism evidence="3 4">
    <name type="scientific">Paenibacillus harenae</name>
    <dbReference type="NCBI Taxonomy" id="306543"/>
    <lineage>
        <taxon>Bacteria</taxon>
        <taxon>Bacillati</taxon>
        <taxon>Bacillota</taxon>
        <taxon>Bacilli</taxon>
        <taxon>Bacillales</taxon>
        <taxon>Paenibacillaceae</taxon>
        <taxon>Paenibacillus</taxon>
    </lineage>
</organism>
<proteinExistence type="predicted"/>
<dbReference type="PANTHER" id="PTHR43649:SF12">
    <property type="entry name" value="DIACETYLCHITOBIOSE BINDING PROTEIN DASA"/>
    <property type="match status" value="1"/>
</dbReference>
<evidence type="ECO:0000256" key="2">
    <source>
        <dbReference type="SAM" id="SignalP"/>
    </source>
</evidence>
<accession>A0ABT9U1T5</accession>
<dbReference type="EMBL" id="JAUSSU010000005">
    <property type="protein sequence ID" value="MDQ0113217.1"/>
    <property type="molecule type" value="Genomic_DNA"/>
</dbReference>
<evidence type="ECO:0000313" key="4">
    <source>
        <dbReference type="Proteomes" id="UP001229346"/>
    </source>
</evidence>
<feature type="region of interest" description="Disordered" evidence="1">
    <location>
        <begin position="29"/>
        <end position="48"/>
    </location>
</feature>
<dbReference type="RefSeq" id="WP_307204297.1">
    <property type="nucleotide sequence ID" value="NZ_JAUSSU010000005.1"/>
</dbReference>
<protein>
    <submittedName>
        <fullName evidence="3">Aldouronate transport system substrate-binding protein</fullName>
    </submittedName>
</protein>
<name>A0ABT9U1T5_PAEHA</name>
<dbReference type="Gene3D" id="3.40.190.10">
    <property type="entry name" value="Periplasmic binding protein-like II"/>
    <property type="match status" value="2"/>
</dbReference>
<feature type="chain" id="PRO_5046786939" evidence="2">
    <location>
        <begin position="21"/>
        <end position="559"/>
    </location>
</feature>
<gene>
    <name evidence="3" type="ORF">J2T15_002658</name>
</gene>